<dbReference type="STRING" id="1276538.A0A1X7RU10"/>
<dbReference type="PANTHER" id="PTHR46355">
    <property type="entry name" value="UPF0428 PROTEIN CXORF56"/>
    <property type="match status" value="1"/>
</dbReference>
<dbReference type="InterPro" id="IPR057965">
    <property type="entry name" value="STEEP1_dom"/>
</dbReference>
<evidence type="ECO:0000313" key="4">
    <source>
        <dbReference type="Proteomes" id="UP000215127"/>
    </source>
</evidence>
<dbReference type="Pfam" id="PF25809">
    <property type="entry name" value="STEEP1"/>
    <property type="match status" value="1"/>
</dbReference>
<comment type="similarity">
    <text evidence="1">Belongs to the STEEP1 family.</text>
</comment>
<evidence type="ECO:0000313" key="3">
    <source>
        <dbReference type="EMBL" id="SMQ50934.1"/>
    </source>
</evidence>
<protein>
    <recommendedName>
        <fullName evidence="2">STEEP1 domain-containing protein</fullName>
    </recommendedName>
</protein>
<dbReference type="InterPro" id="IPR029704">
    <property type="entry name" value="STEEP-like"/>
</dbReference>
<evidence type="ECO:0000259" key="2">
    <source>
        <dbReference type="Pfam" id="PF25809"/>
    </source>
</evidence>
<name>A0A1X7RU10_ZYMT9</name>
<keyword evidence="4" id="KW-1185">Reference proteome</keyword>
<dbReference type="GO" id="GO:0090158">
    <property type="term" value="P:endoplasmic reticulum membrane organization"/>
    <property type="evidence" value="ECO:0007669"/>
    <property type="project" value="TreeGrafter"/>
</dbReference>
<dbReference type="Proteomes" id="UP000215127">
    <property type="component" value="Chromosome 5"/>
</dbReference>
<feature type="domain" description="STEEP1" evidence="2">
    <location>
        <begin position="3"/>
        <end position="108"/>
    </location>
</feature>
<gene>
    <name evidence="3" type="ORF">ZT3D7_G6087</name>
</gene>
<evidence type="ECO:0000256" key="1">
    <source>
        <dbReference type="ARBA" id="ARBA00024205"/>
    </source>
</evidence>
<proteinExistence type="inferred from homology"/>
<dbReference type="PANTHER" id="PTHR46355:SF1">
    <property type="entry name" value="STING ER EXIT PROTEIN"/>
    <property type="match status" value="1"/>
</dbReference>
<dbReference type="EMBL" id="LT853696">
    <property type="protein sequence ID" value="SMQ50934.1"/>
    <property type="molecule type" value="Genomic_DNA"/>
</dbReference>
<dbReference type="GO" id="GO:0005737">
    <property type="term" value="C:cytoplasm"/>
    <property type="evidence" value="ECO:0007669"/>
    <property type="project" value="GOC"/>
</dbReference>
<dbReference type="GO" id="GO:0006888">
    <property type="term" value="P:endoplasmic reticulum to Golgi vesicle-mediated transport"/>
    <property type="evidence" value="ECO:0007669"/>
    <property type="project" value="TreeGrafter"/>
</dbReference>
<dbReference type="AlphaFoldDB" id="A0A1X7RU10"/>
<sequence length="132" mass="14263">MTISTYHCLCTELVLATPNDLSKRPKRELDGASICKLGGACTLTSAATVDEKATILKLEDGFEKRYAIKCARCGLLFAYQLDLSQFEESKAENGRREDVVYVLAGALPGEELRGLMSTEEMLAGKAKVGGVV</sequence>
<accession>A0A1X7RU10</accession>
<reference evidence="3 4" key="1">
    <citation type="submission" date="2016-06" db="EMBL/GenBank/DDBJ databases">
        <authorList>
            <person name="Kjaerup R.B."/>
            <person name="Dalgaard T.S."/>
            <person name="Juul-Madsen H.R."/>
        </authorList>
    </citation>
    <scope>NUCLEOTIDE SEQUENCE [LARGE SCALE GENOMIC DNA]</scope>
</reference>
<organism evidence="3 4">
    <name type="scientific">Zymoseptoria tritici (strain ST99CH_3D7)</name>
    <dbReference type="NCBI Taxonomy" id="1276538"/>
    <lineage>
        <taxon>Eukaryota</taxon>
        <taxon>Fungi</taxon>
        <taxon>Dikarya</taxon>
        <taxon>Ascomycota</taxon>
        <taxon>Pezizomycotina</taxon>
        <taxon>Dothideomycetes</taxon>
        <taxon>Dothideomycetidae</taxon>
        <taxon>Mycosphaerellales</taxon>
        <taxon>Mycosphaerellaceae</taxon>
        <taxon>Zymoseptoria</taxon>
    </lineage>
</organism>